<organism evidence="1 2">
    <name type="scientific">Vermiconidia calcicola</name>
    <dbReference type="NCBI Taxonomy" id="1690605"/>
    <lineage>
        <taxon>Eukaryota</taxon>
        <taxon>Fungi</taxon>
        <taxon>Dikarya</taxon>
        <taxon>Ascomycota</taxon>
        <taxon>Pezizomycotina</taxon>
        <taxon>Dothideomycetes</taxon>
        <taxon>Dothideomycetidae</taxon>
        <taxon>Mycosphaerellales</taxon>
        <taxon>Extremaceae</taxon>
        <taxon>Vermiconidia</taxon>
    </lineage>
</organism>
<proteinExistence type="predicted"/>
<evidence type="ECO:0000313" key="2">
    <source>
        <dbReference type="Proteomes" id="UP001281147"/>
    </source>
</evidence>
<dbReference type="Proteomes" id="UP001281147">
    <property type="component" value="Unassembled WGS sequence"/>
</dbReference>
<protein>
    <submittedName>
        <fullName evidence="1">Uncharacterized protein</fullName>
    </submittedName>
</protein>
<reference evidence="1" key="1">
    <citation type="submission" date="2023-07" db="EMBL/GenBank/DDBJ databases">
        <title>Black Yeasts Isolated from many extreme environments.</title>
        <authorList>
            <person name="Coleine C."/>
            <person name="Stajich J.E."/>
            <person name="Selbmann L."/>
        </authorList>
    </citation>
    <scope>NUCLEOTIDE SEQUENCE</scope>
    <source>
        <strain evidence="1">CCFEE 5714</strain>
    </source>
</reference>
<gene>
    <name evidence="1" type="ORF">LTR37_019502</name>
</gene>
<dbReference type="EMBL" id="JAUTXU010000304">
    <property type="protein sequence ID" value="KAK3686752.1"/>
    <property type="molecule type" value="Genomic_DNA"/>
</dbReference>
<name>A0ACC3MDW9_9PEZI</name>
<keyword evidence="2" id="KW-1185">Reference proteome</keyword>
<comment type="caution">
    <text evidence="1">The sequence shown here is derived from an EMBL/GenBank/DDBJ whole genome shotgun (WGS) entry which is preliminary data.</text>
</comment>
<accession>A0ACC3MDW9</accession>
<evidence type="ECO:0000313" key="1">
    <source>
        <dbReference type="EMBL" id="KAK3686752.1"/>
    </source>
</evidence>
<sequence length="227" mass="24869">MTLPERMNVPTAPSDRALRLATIFAWVPAVAFLIPYGALTGNCFPTVALVPMTVSLCYGLVVTFDSQHIKLNHDNIHVRGRAYETSWLVDTICALLLFAFLIPGWINLDNRRSWWSTGRITVVGTYGTVPLMVNCAIHAFFALRGFGGLRKRFHDMFSSPSCVHCQNERFAPPQCAIAVGEGKGGAGHDPFDVTPASLEKALPVAVVDRTSEETARPSTDVETVKHV</sequence>